<accession>A0ABS8P5M1</accession>
<evidence type="ECO:0008006" key="5">
    <source>
        <dbReference type="Google" id="ProtNLM"/>
    </source>
</evidence>
<feature type="compositionally biased region" description="Low complexity" evidence="1">
    <location>
        <begin position="138"/>
        <end position="147"/>
    </location>
</feature>
<feature type="region of interest" description="Disordered" evidence="1">
    <location>
        <begin position="138"/>
        <end position="190"/>
    </location>
</feature>
<proteinExistence type="predicted"/>
<dbReference type="RefSeq" id="WP_230731810.1">
    <property type="nucleotide sequence ID" value="NZ_JAJNDB010000001.1"/>
</dbReference>
<keyword evidence="2" id="KW-1133">Transmembrane helix</keyword>
<keyword evidence="4" id="KW-1185">Reference proteome</keyword>
<name>A0ABS8P5M1_9PSEU</name>
<evidence type="ECO:0000256" key="1">
    <source>
        <dbReference type="SAM" id="MobiDB-lite"/>
    </source>
</evidence>
<organism evidence="3 4">
    <name type="scientific">Actinomycetospora endophytica</name>
    <dbReference type="NCBI Taxonomy" id="2291215"/>
    <lineage>
        <taxon>Bacteria</taxon>
        <taxon>Bacillati</taxon>
        <taxon>Actinomycetota</taxon>
        <taxon>Actinomycetes</taxon>
        <taxon>Pseudonocardiales</taxon>
        <taxon>Pseudonocardiaceae</taxon>
        <taxon>Actinomycetospora</taxon>
    </lineage>
</organism>
<evidence type="ECO:0000313" key="4">
    <source>
        <dbReference type="Proteomes" id="UP001199469"/>
    </source>
</evidence>
<protein>
    <recommendedName>
        <fullName evidence="5">DUF2637 domain-containing protein</fullName>
    </recommendedName>
</protein>
<evidence type="ECO:0000256" key="2">
    <source>
        <dbReference type="SAM" id="Phobius"/>
    </source>
</evidence>
<dbReference type="Proteomes" id="UP001199469">
    <property type="component" value="Unassembled WGS sequence"/>
</dbReference>
<feature type="transmembrane region" description="Helical" evidence="2">
    <location>
        <begin position="70"/>
        <end position="91"/>
    </location>
</feature>
<feature type="compositionally biased region" description="Pro residues" evidence="1">
    <location>
        <begin position="148"/>
        <end position="167"/>
    </location>
</feature>
<keyword evidence="2" id="KW-0812">Transmembrane</keyword>
<reference evidence="3 4" key="1">
    <citation type="submission" date="2021-11" db="EMBL/GenBank/DDBJ databases">
        <title>Draft genome sequence of Actinomycetospora sp. SF1 isolated from the rhizosphere soil.</title>
        <authorList>
            <person name="Duangmal K."/>
            <person name="Chantavorakit T."/>
        </authorList>
    </citation>
    <scope>NUCLEOTIDE SEQUENCE [LARGE SCALE GENOMIC DNA]</scope>
    <source>
        <strain evidence="3 4">TBRC 5722</strain>
    </source>
</reference>
<evidence type="ECO:0000313" key="3">
    <source>
        <dbReference type="EMBL" id="MCD2193555.1"/>
    </source>
</evidence>
<keyword evidence="2" id="KW-0472">Membrane</keyword>
<dbReference type="EMBL" id="JAJNDB010000001">
    <property type="protein sequence ID" value="MCD2193555.1"/>
    <property type="molecule type" value="Genomic_DNA"/>
</dbReference>
<feature type="transmembrane region" description="Helical" evidence="2">
    <location>
        <begin position="37"/>
        <end position="58"/>
    </location>
</feature>
<comment type="caution">
    <text evidence="3">The sequence shown here is derived from an EMBL/GenBank/DDBJ whole genome shotgun (WGS) entry which is preliminary data.</text>
</comment>
<gene>
    <name evidence="3" type="ORF">LQ327_09180</name>
</gene>
<sequence>MRRVVLTGLAAIGVAAGLAVTASSTTHEAYAAGMRGLALAAIVVVLEVTNVLGTWVLLTDTRRHACVEAGVFVAGASLVTGWCGVLTYGLIGLVGPVFVLGGVELARLASTSGTPTPAQGAEGEPPQADAPALITETAPAPSASAEPPTVPVPVCLDPPPPQTPTPAPTAQSPAPPTEGGESAPAPTDEEIADWLAAQATARGRRPGRDAIKTEWAVGTKKAERALALYDSRPRLTVAGKAAR</sequence>